<dbReference type="Pfam" id="PF00535">
    <property type="entry name" value="Glycos_transf_2"/>
    <property type="match status" value="1"/>
</dbReference>
<dbReference type="InterPro" id="IPR029044">
    <property type="entry name" value="Nucleotide-diphossugar_trans"/>
</dbReference>
<dbReference type="InterPro" id="IPR001173">
    <property type="entry name" value="Glyco_trans_2-like"/>
</dbReference>
<organism evidence="2 3">
    <name type="scientific">Candidatus Propionivibrio dominans</name>
    <dbReference type="NCBI Taxonomy" id="2954373"/>
    <lineage>
        <taxon>Bacteria</taxon>
        <taxon>Pseudomonadati</taxon>
        <taxon>Pseudomonadota</taxon>
        <taxon>Betaproteobacteria</taxon>
        <taxon>Rhodocyclales</taxon>
        <taxon>Rhodocyclaceae</taxon>
        <taxon>Propionivibrio</taxon>
    </lineage>
</organism>
<sequence length="263" mass="30162">MSERVDCNPSLSIVLVNYKSLEMTSICMDLIQQGINVAEVPVWVVDNDSNDASLEYLKSLDWIHLIERKPPSQEAGFMAHGAALDMVLDKVTTDYLLLLHTDTFIHDPSIVNIMLEKCIADDKVVAVGCLEPVNRGLPQAFWRYVIRGTKYYFRRLKIALGIKTRAPKLHYEIYLKSFCALWNVNIIKQHGMTFSMADRIPGYEMQDRLPELGYKFVAISPREMFKYLDHIEKGTVSATNGYKKNHRKVKSYQAVLNKLQSKN</sequence>
<dbReference type="Proteomes" id="UP000886602">
    <property type="component" value="Unassembled WGS sequence"/>
</dbReference>
<dbReference type="EMBL" id="JADJNC010000067">
    <property type="protein sequence ID" value="MBK7425434.1"/>
    <property type="molecule type" value="Genomic_DNA"/>
</dbReference>
<evidence type="ECO:0000259" key="1">
    <source>
        <dbReference type="Pfam" id="PF00535"/>
    </source>
</evidence>
<evidence type="ECO:0000313" key="3">
    <source>
        <dbReference type="Proteomes" id="UP000886602"/>
    </source>
</evidence>
<dbReference type="SUPFAM" id="SSF53448">
    <property type="entry name" value="Nucleotide-diphospho-sugar transferases"/>
    <property type="match status" value="1"/>
</dbReference>
<dbReference type="AlphaFoldDB" id="A0A9D7II48"/>
<protein>
    <submittedName>
        <fullName evidence="2">Glycosyltransferase family 2 protein</fullName>
    </submittedName>
</protein>
<name>A0A9D7II48_9RHOO</name>
<evidence type="ECO:0000313" key="2">
    <source>
        <dbReference type="EMBL" id="MBK7425434.1"/>
    </source>
</evidence>
<comment type="caution">
    <text evidence="2">The sequence shown here is derived from an EMBL/GenBank/DDBJ whole genome shotgun (WGS) entry which is preliminary data.</text>
</comment>
<accession>A0A9D7II48</accession>
<gene>
    <name evidence="2" type="ORF">IPJ48_21415</name>
</gene>
<feature type="domain" description="Glycosyltransferase 2-like" evidence="1">
    <location>
        <begin position="12"/>
        <end position="163"/>
    </location>
</feature>
<dbReference type="Gene3D" id="3.90.550.10">
    <property type="entry name" value="Spore Coat Polysaccharide Biosynthesis Protein SpsA, Chain A"/>
    <property type="match status" value="1"/>
</dbReference>
<reference evidence="2" key="1">
    <citation type="submission" date="2020-10" db="EMBL/GenBank/DDBJ databases">
        <title>Connecting structure to function with the recovery of over 1000 high-quality activated sludge metagenome-assembled genomes encoding full-length rRNA genes using long-read sequencing.</title>
        <authorList>
            <person name="Singleton C.M."/>
            <person name="Petriglieri F."/>
            <person name="Kristensen J.M."/>
            <person name="Kirkegaard R.H."/>
            <person name="Michaelsen T.Y."/>
            <person name="Andersen M.H."/>
            <person name="Karst S.M."/>
            <person name="Dueholm M.S."/>
            <person name="Nielsen P.H."/>
            <person name="Albertsen M."/>
        </authorList>
    </citation>
    <scope>NUCLEOTIDE SEQUENCE</scope>
    <source>
        <strain evidence="2">EsbW_18-Q3-R4-48_MAXAC.044</strain>
    </source>
</reference>
<proteinExistence type="predicted"/>